<proteinExistence type="predicted"/>
<feature type="region of interest" description="Disordered" evidence="1">
    <location>
        <begin position="1"/>
        <end position="70"/>
    </location>
</feature>
<protein>
    <submittedName>
        <fullName evidence="2">Uncharacterized protein</fullName>
    </submittedName>
</protein>
<evidence type="ECO:0000313" key="3">
    <source>
        <dbReference type="Proteomes" id="UP001151699"/>
    </source>
</evidence>
<feature type="compositionally biased region" description="Acidic residues" evidence="1">
    <location>
        <begin position="46"/>
        <end position="56"/>
    </location>
</feature>
<evidence type="ECO:0000256" key="1">
    <source>
        <dbReference type="SAM" id="MobiDB-lite"/>
    </source>
</evidence>
<accession>A0A9Q0N6W1</accession>
<evidence type="ECO:0000313" key="2">
    <source>
        <dbReference type="EMBL" id="KAJ6644570.1"/>
    </source>
</evidence>
<comment type="caution">
    <text evidence="2">The sequence shown here is derived from an EMBL/GenBank/DDBJ whole genome shotgun (WGS) entry which is preliminary data.</text>
</comment>
<gene>
    <name evidence="2" type="ORF">Bhyg_09539</name>
</gene>
<feature type="region of interest" description="Disordered" evidence="1">
    <location>
        <begin position="101"/>
        <end position="142"/>
    </location>
</feature>
<sequence>MQQKNYFRNKADANAVGDSVKSITNISHHRSDSRPGPTTQKAQPQDDVDGVGETEEEIHSETLENENSTTQQINIFDNDGNANAIKKNVDNIYNESYYDASHVSQQPATELINQGTTSESATANRGQRLSQNPDTETMMVAP</sequence>
<keyword evidence="3" id="KW-1185">Reference proteome</keyword>
<reference evidence="2" key="1">
    <citation type="submission" date="2022-07" db="EMBL/GenBank/DDBJ databases">
        <authorList>
            <person name="Trinca V."/>
            <person name="Uliana J.V.C."/>
            <person name="Torres T.T."/>
            <person name="Ward R.J."/>
            <person name="Monesi N."/>
        </authorList>
    </citation>
    <scope>NUCLEOTIDE SEQUENCE</scope>
    <source>
        <strain evidence="2">HSMRA1968</strain>
        <tissue evidence="2">Whole embryos</tissue>
    </source>
</reference>
<feature type="compositionally biased region" description="Polar residues" evidence="1">
    <location>
        <begin position="102"/>
        <end position="135"/>
    </location>
</feature>
<feature type="non-terminal residue" evidence="2">
    <location>
        <position position="1"/>
    </location>
</feature>
<name>A0A9Q0N6W1_9DIPT</name>
<dbReference type="Proteomes" id="UP001151699">
    <property type="component" value="Chromosome B"/>
</dbReference>
<dbReference type="AlphaFoldDB" id="A0A9Q0N6W1"/>
<organism evidence="2 3">
    <name type="scientific">Pseudolycoriella hygida</name>
    <dbReference type="NCBI Taxonomy" id="35572"/>
    <lineage>
        <taxon>Eukaryota</taxon>
        <taxon>Metazoa</taxon>
        <taxon>Ecdysozoa</taxon>
        <taxon>Arthropoda</taxon>
        <taxon>Hexapoda</taxon>
        <taxon>Insecta</taxon>
        <taxon>Pterygota</taxon>
        <taxon>Neoptera</taxon>
        <taxon>Endopterygota</taxon>
        <taxon>Diptera</taxon>
        <taxon>Nematocera</taxon>
        <taxon>Sciaroidea</taxon>
        <taxon>Sciaridae</taxon>
        <taxon>Pseudolycoriella</taxon>
    </lineage>
</organism>
<dbReference type="EMBL" id="WJQU01000002">
    <property type="protein sequence ID" value="KAJ6644570.1"/>
    <property type="molecule type" value="Genomic_DNA"/>
</dbReference>